<evidence type="ECO:0000313" key="8">
    <source>
        <dbReference type="EMBL" id="KAG2216500.1"/>
    </source>
</evidence>
<keyword evidence="5" id="KW-0539">Nucleus</keyword>
<evidence type="ECO:0000256" key="2">
    <source>
        <dbReference type="ARBA" id="ARBA00022723"/>
    </source>
</evidence>
<evidence type="ECO:0000256" key="4">
    <source>
        <dbReference type="ARBA" id="ARBA00023163"/>
    </source>
</evidence>
<keyword evidence="4" id="KW-0804">Transcription</keyword>
<keyword evidence="3" id="KW-0805">Transcription regulation</keyword>
<dbReference type="GO" id="GO:0003677">
    <property type="term" value="F:DNA binding"/>
    <property type="evidence" value="ECO:0007669"/>
    <property type="project" value="InterPro"/>
</dbReference>
<dbReference type="SMART" id="SM00906">
    <property type="entry name" value="Fungal_trans"/>
    <property type="match status" value="1"/>
</dbReference>
<dbReference type="PROSITE" id="PS50048">
    <property type="entry name" value="ZN2_CY6_FUNGAL_2"/>
    <property type="match status" value="1"/>
</dbReference>
<dbReference type="Pfam" id="PF04082">
    <property type="entry name" value="Fungal_trans"/>
    <property type="match status" value="1"/>
</dbReference>
<keyword evidence="9" id="KW-1185">Reference proteome</keyword>
<name>A0A8H7VDK4_9FUNG</name>
<feature type="region of interest" description="Disordered" evidence="6">
    <location>
        <begin position="1106"/>
        <end position="1172"/>
    </location>
</feature>
<proteinExistence type="predicted"/>
<dbReference type="GO" id="GO:0006351">
    <property type="term" value="P:DNA-templated transcription"/>
    <property type="evidence" value="ECO:0007669"/>
    <property type="project" value="InterPro"/>
</dbReference>
<dbReference type="InterPro" id="IPR036864">
    <property type="entry name" value="Zn2-C6_fun-type_DNA-bd_sf"/>
</dbReference>
<feature type="compositionally biased region" description="Low complexity" evidence="6">
    <location>
        <begin position="1022"/>
        <end position="1038"/>
    </location>
</feature>
<feature type="region of interest" description="Disordered" evidence="6">
    <location>
        <begin position="869"/>
        <end position="942"/>
    </location>
</feature>
<dbReference type="PANTHER" id="PTHR47338">
    <property type="entry name" value="ZN(II)2CYS6 TRANSCRIPTION FACTOR (EUROFUNG)-RELATED"/>
    <property type="match status" value="1"/>
</dbReference>
<dbReference type="OrthoDB" id="3266505at2759"/>
<reference evidence="8 9" key="1">
    <citation type="submission" date="2020-12" db="EMBL/GenBank/DDBJ databases">
        <title>Metabolic potential, ecology and presence of endohyphal bacteria is reflected in genomic diversity of Mucoromycotina.</title>
        <authorList>
            <person name="Muszewska A."/>
            <person name="Okrasinska A."/>
            <person name="Steczkiewicz K."/>
            <person name="Drgas O."/>
            <person name="Orlowska M."/>
            <person name="Perlinska-Lenart U."/>
            <person name="Aleksandrzak-Piekarczyk T."/>
            <person name="Szatraj K."/>
            <person name="Zielenkiewicz U."/>
            <person name="Pilsyk S."/>
            <person name="Malc E."/>
            <person name="Mieczkowski P."/>
            <person name="Kruszewska J.S."/>
            <person name="Biernat P."/>
            <person name="Pawlowska J."/>
        </authorList>
    </citation>
    <scope>NUCLEOTIDE SEQUENCE [LARGE SCALE GENOMIC DNA]</scope>
    <source>
        <strain evidence="8 9">CBS 142.35</strain>
    </source>
</reference>
<dbReference type="InterPro" id="IPR050815">
    <property type="entry name" value="TF_fung"/>
</dbReference>
<sequence length="1217" mass="137574">MLTPLQFQKYGENDDKEKKPTTIVSATTSIHVAPIACTSCQIRNVSCDRIKPTCRECIQHSLQCQYNYNENGMTTTTITATSSSNSTTTTAALLTESTIRDPNQLREIETRLKKMETQLTARTQSSSSTSIVPLQQVQKKQTNQHSSTIVKKKPTPRFGLEPVTGGLCIETEINEAHHFIKLLFSTIHVEKIQHIAHNVFSGRLSSSMDDDDTKTFSSLTITRNHHNNNNPLLADIKNKPLDVLLNDLLARNDDPVEQQWLNMIINTQHHRCMIFYQRVDSKYFANTDYLRQHPNDEQQRTRELLLAMALRAYIYHHEDELHQDIPFPVQTSMGPVYFQCALSLLEECYTTSHRTTIRALLHLFMYHVHDKPEDAFPYCDLAVRMTLDLNLHKKQQHDLYDYYQQHSEQQQQQHNEDNNNIINSNGYSNKQIQAEDDRRLWWAAYWCQLYTIVEYNRPTVIEDEEIEIPMPRKLSFENMDVGYCIDYCSLSIKLLRLRRSIAKALKSSDTTHALLYQVRDLETSLDEWYTDLPEHAKLPSSSSSSSQQQQQQQDTLSTELGLLLHAQYYSIKLQMYECFLNNATALSLVAVNNCAKAAAGITKMLVQYGSTMRMCSCVRIVPTLYRCVTMLKYNAKFKESDGIASNAVEHLRMLGSILRCHSFKYLQEISAVIGLIDKTLELYPSIKTSPKPIVPATKSSLQPQQPSPSSVQSNIETTENINYQHQQHKMDYHLTSTHNNASAVSNQQQQQQPYSFQSHHDTSISTVKQQSMNAMRHTLSTDTSSIQTQPTLPSSSITNMSHQSNTKKRQCNRQTITTNDLTNTPISSNKESFSTSSTSQMQQMAAPINGIGGFNMEQFSQEHRMNAYQQNIAPPPPSTTSSTSMGSQQYGQSFPISTLTSSISDNNNDTHMTSFPQQQQQTSSTTTTLQQSSSSTDQAWTTSIPMNPETLALLGITNTGTISFAPSQPQEHFNNNILSQQSSIPSLESNNNNNNINNTQMYDSQPCTHHQDHQQQQSCMKSTFSSDNNGSNNNNRSSPFSQGSIFHRAPAVSRPSFNHTHSNNDVLIEDPYLTKFPLITPPIIASSLYQQQQQQQQNYAIITELPPNLTTDDSTSNSGSNTTHFDTTSSSSHPSSSNNSITSSKSSSGNNNNNSNQRSTIQSPDSNNNYEFNTSFYQSIPFSSTSSDIDQLSFSSSSHHDQRRSPSNPPQQHYYFS</sequence>
<feature type="compositionally biased region" description="Low complexity" evidence="6">
    <location>
        <begin position="1110"/>
        <end position="1160"/>
    </location>
</feature>
<feature type="compositionally biased region" description="Polar residues" evidence="6">
    <location>
        <begin position="1161"/>
        <end position="1172"/>
    </location>
</feature>
<dbReference type="AlphaFoldDB" id="A0A8H7VDK4"/>
<keyword evidence="2" id="KW-0479">Metal-binding</keyword>
<comment type="caution">
    <text evidence="8">The sequence shown here is derived from an EMBL/GenBank/DDBJ whole genome shotgun (WGS) entry which is preliminary data.</text>
</comment>
<dbReference type="SUPFAM" id="SSF57701">
    <property type="entry name" value="Zn2/Cys6 DNA-binding domain"/>
    <property type="match status" value="1"/>
</dbReference>
<feature type="compositionally biased region" description="Polar residues" evidence="6">
    <location>
        <begin position="885"/>
        <end position="912"/>
    </location>
</feature>
<evidence type="ECO:0000313" key="9">
    <source>
        <dbReference type="Proteomes" id="UP000646827"/>
    </source>
</evidence>
<comment type="subcellular location">
    <subcellularLocation>
        <location evidence="1">Nucleus</location>
    </subcellularLocation>
</comment>
<feature type="compositionally biased region" description="Low complexity" evidence="6">
    <location>
        <begin position="1185"/>
        <end position="1197"/>
    </location>
</feature>
<dbReference type="InterPro" id="IPR001138">
    <property type="entry name" value="Zn2Cys6_DnaBD"/>
</dbReference>
<feature type="compositionally biased region" description="Polar residues" evidence="6">
    <location>
        <begin position="812"/>
        <end position="826"/>
    </location>
</feature>
<dbReference type="GO" id="GO:0008270">
    <property type="term" value="F:zinc ion binding"/>
    <property type="evidence" value="ECO:0007669"/>
    <property type="project" value="InterPro"/>
</dbReference>
<feature type="compositionally biased region" description="Polar residues" evidence="6">
    <location>
        <begin position="999"/>
        <end position="1021"/>
    </location>
</feature>
<evidence type="ECO:0000256" key="5">
    <source>
        <dbReference type="ARBA" id="ARBA00023242"/>
    </source>
</evidence>
<feature type="region of interest" description="Disordered" evidence="6">
    <location>
        <begin position="983"/>
        <end position="1043"/>
    </location>
</feature>
<dbReference type="InterPro" id="IPR007219">
    <property type="entry name" value="XnlR_reg_dom"/>
</dbReference>
<evidence type="ECO:0000256" key="6">
    <source>
        <dbReference type="SAM" id="MobiDB-lite"/>
    </source>
</evidence>
<feature type="compositionally biased region" description="Low complexity" evidence="6">
    <location>
        <begin position="827"/>
        <end position="839"/>
    </location>
</feature>
<feature type="compositionally biased region" description="Polar residues" evidence="6">
    <location>
        <begin position="120"/>
        <end position="149"/>
    </location>
</feature>
<feature type="region of interest" description="Disordered" evidence="6">
    <location>
        <begin position="1185"/>
        <end position="1217"/>
    </location>
</feature>
<dbReference type="CDD" id="cd00067">
    <property type="entry name" value="GAL4"/>
    <property type="match status" value="1"/>
</dbReference>
<feature type="region of interest" description="Disordered" evidence="6">
    <location>
        <begin position="740"/>
        <end position="761"/>
    </location>
</feature>
<dbReference type="Proteomes" id="UP000646827">
    <property type="component" value="Unassembled WGS sequence"/>
</dbReference>
<protein>
    <recommendedName>
        <fullName evidence="7">Zn(2)-C6 fungal-type domain-containing protein</fullName>
    </recommendedName>
</protein>
<feature type="compositionally biased region" description="Low complexity" evidence="6">
    <location>
        <begin position="699"/>
        <end position="713"/>
    </location>
</feature>
<feature type="region of interest" description="Disordered" evidence="6">
    <location>
        <begin position="120"/>
        <end position="153"/>
    </location>
</feature>
<feature type="domain" description="Zn(2)-C6 fungal-type" evidence="7">
    <location>
        <begin position="36"/>
        <end position="66"/>
    </location>
</feature>
<dbReference type="Gene3D" id="4.10.240.10">
    <property type="entry name" value="Zn(2)-C6 fungal-type DNA-binding domain"/>
    <property type="match status" value="1"/>
</dbReference>
<feature type="region of interest" description="Disordered" evidence="6">
    <location>
        <begin position="780"/>
        <end position="841"/>
    </location>
</feature>
<accession>A0A8H7VDK4</accession>
<dbReference type="Pfam" id="PF00172">
    <property type="entry name" value="Zn_clus"/>
    <property type="match status" value="1"/>
</dbReference>
<evidence type="ECO:0000259" key="7">
    <source>
        <dbReference type="PROSITE" id="PS50048"/>
    </source>
</evidence>
<dbReference type="GO" id="GO:0005634">
    <property type="term" value="C:nucleus"/>
    <property type="evidence" value="ECO:0007669"/>
    <property type="project" value="UniProtKB-SubCell"/>
</dbReference>
<dbReference type="SMART" id="SM00066">
    <property type="entry name" value="GAL4"/>
    <property type="match status" value="1"/>
</dbReference>
<gene>
    <name evidence="8" type="ORF">INT45_006845</name>
</gene>
<feature type="region of interest" description="Disordered" evidence="6">
    <location>
        <begin position="694"/>
        <end position="713"/>
    </location>
</feature>
<feature type="compositionally biased region" description="Low complexity" evidence="6">
    <location>
        <begin position="913"/>
        <end position="936"/>
    </location>
</feature>
<dbReference type="GO" id="GO:0000981">
    <property type="term" value="F:DNA-binding transcription factor activity, RNA polymerase II-specific"/>
    <property type="evidence" value="ECO:0007669"/>
    <property type="project" value="InterPro"/>
</dbReference>
<organism evidence="8 9">
    <name type="scientific">Circinella minor</name>
    <dbReference type="NCBI Taxonomy" id="1195481"/>
    <lineage>
        <taxon>Eukaryota</taxon>
        <taxon>Fungi</taxon>
        <taxon>Fungi incertae sedis</taxon>
        <taxon>Mucoromycota</taxon>
        <taxon>Mucoromycotina</taxon>
        <taxon>Mucoromycetes</taxon>
        <taxon>Mucorales</taxon>
        <taxon>Lichtheimiaceae</taxon>
        <taxon>Circinella</taxon>
    </lineage>
</organism>
<feature type="compositionally biased region" description="Polar residues" evidence="6">
    <location>
        <begin position="780"/>
        <end position="804"/>
    </location>
</feature>
<evidence type="ECO:0000256" key="3">
    <source>
        <dbReference type="ARBA" id="ARBA00023015"/>
    </source>
</evidence>
<dbReference type="EMBL" id="JAEPRB010000396">
    <property type="protein sequence ID" value="KAG2216500.1"/>
    <property type="molecule type" value="Genomic_DNA"/>
</dbReference>
<feature type="region of interest" description="Disordered" evidence="6">
    <location>
        <begin position="405"/>
        <end position="424"/>
    </location>
</feature>
<evidence type="ECO:0000256" key="1">
    <source>
        <dbReference type="ARBA" id="ARBA00004123"/>
    </source>
</evidence>
<dbReference type="PANTHER" id="PTHR47338:SF5">
    <property type="entry name" value="ZN(II)2CYS6 TRANSCRIPTION FACTOR (EUROFUNG)"/>
    <property type="match status" value="1"/>
</dbReference>
<dbReference type="CDD" id="cd12148">
    <property type="entry name" value="fungal_TF_MHR"/>
    <property type="match status" value="1"/>
</dbReference>